<evidence type="ECO:0000259" key="6">
    <source>
        <dbReference type="Pfam" id="PF00205"/>
    </source>
</evidence>
<dbReference type="EnsemblMetazoa" id="GPPI049931-RA">
    <property type="protein sequence ID" value="GPPI049931-PA"/>
    <property type="gene ID" value="GPPI049931"/>
</dbReference>
<sequence>MYGRVVSGPGLLYVIEYVLTPLHIEKAVRYATYGRPGMSYLVSPGNLLQTIAPREEIYNNYNTLPHGLPPLIYPVHDDVIRAAHLPRSAERPLIIIGKGAAYAKAENILGHFFENTNFSFLPTPMGKDVVSDTAAQWLEHQLCKKLTLNWILRFGRPPRYNKDVKFIQELNNSVKATVALQADIKPFVDRLFEEMDVVNFHFDNHRPVVAPIK</sequence>
<comment type="cofactor">
    <cofactor evidence="1">
        <name>thiamine diphosphate</name>
        <dbReference type="ChEBI" id="CHEBI:58937"/>
    </cofactor>
</comment>
<evidence type="ECO:0000256" key="1">
    <source>
        <dbReference type="ARBA" id="ARBA00001964"/>
    </source>
</evidence>
<dbReference type="InterPro" id="IPR029035">
    <property type="entry name" value="DHS-like_NAD/FAD-binding_dom"/>
</dbReference>
<reference evidence="8" key="1">
    <citation type="submission" date="2015-01" db="EMBL/GenBank/DDBJ databases">
        <authorList>
            <person name="Aksoy S."/>
            <person name="Warren W."/>
            <person name="Wilson R.K."/>
        </authorList>
    </citation>
    <scope>NUCLEOTIDE SEQUENCE [LARGE SCALE GENOMIC DNA]</scope>
    <source>
        <strain evidence="8">IAEA</strain>
    </source>
</reference>
<dbReference type="InterPro" id="IPR045025">
    <property type="entry name" value="HACL1-like"/>
</dbReference>
<dbReference type="AlphaFoldDB" id="A0A1B0C5T8"/>
<dbReference type="Gene3D" id="3.40.50.1220">
    <property type="entry name" value="TPP-binding domain"/>
    <property type="match status" value="1"/>
</dbReference>
<dbReference type="InterPro" id="IPR012000">
    <property type="entry name" value="Thiamin_PyroP_enz_cen_dom"/>
</dbReference>
<dbReference type="Proteomes" id="UP000092460">
    <property type="component" value="Unassembled WGS sequence"/>
</dbReference>
<evidence type="ECO:0000313" key="7">
    <source>
        <dbReference type="EnsemblMetazoa" id="GPPI049931-PA"/>
    </source>
</evidence>
<dbReference type="Pfam" id="PF00205">
    <property type="entry name" value="TPP_enzyme_M"/>
    <property type="match status" value="1"/>
</dbReference>
<dbReference type="STRING" id="67801.A0A1B0C5T8"/>
<dbReference type="GO" id="GO:0001561">
    <property type="term" value="P:fatty acid alpha-oxidation"/>
    <property type="evidence" value="ECO:0007669"/>
    <property type="project" value="TreeGrafter"/>
</dbReference>
<organism evidence="7 8">
    <name type="scientific">Glossina palpalis gambiensis</name>
    <dbReference type="NCBI Taxonomy" id="67801"/>
    <lineage>
        <taxon>Eukaryota</taxon>
        <taxon>Metazoa</taxon>
        <taxon>Ecdysozoa</taxon>
        <taxon>Arthropoda</taxon>
        <taxon>Hexapoda</taxon>
        <taxon>Insecta</taxon>
        <taxon>Pterygota</taxon>
        <taxon>Neoptera</taxon>
        <taxon>Endopterygota</taxon>
        <taxon>Diptera</taxon>
        <taxon>Brachycera</taxon>
        <taxon>Muscomorpha</taxon>
        <taxon>Hippoboscoidea</taxon>
        <taxon>Glossinidae</taxon>
        <taxon>Glossina</taxon>
    </lineage>
</organism>
<protein>
    <recommendedName>
        <fullName evidence="6">Thiamine pyrophosphate enzyme central domain-containing protein</fullName>
    </recommendedName>
</protein>
<evidence type="ECO:0000256" key="3">
    <source>
        <dbReference type="ARBA" id="ARBA00022842"/>
    </source>
</evidence>
<dbReference type="GO" id="GO:0005777">
    <property type="term" value="C:peroxisome"/>
    <property type="evidence" value="ECO:0007669"/>
    <property type="project" value="TreeGrafter"/>
</dbReference>
<keyword evidence="2" id="KW-0479">Metal-binding</keyword>
<proteinExistence type="predicted"/>
<dbReference type="PANTHER" id="PTHR43710:SF2">
    <property type="entry name" value="2-HYDROXYACYL-COA LYASE 1"/>
    <property type="match status" value="1"/>
</dbReference>
<evidence type="ECO:0000256" key="2">
    <source>
        <dbReference type="ARBA" id="ARBA00022723"/>
    </source>
</evidence>
<keyword evidence="3" id="KW-0460">Magnesium</keyword>
<dbReference type="SUPFAM" id="SSF52467">
    <property type="entry name" value="DHS-like NAD/FAD-binding domain"/>
    <property type="match status" value="1"/>
</dbReference>
<dbReference type="GO" id="GO:0030976">
    <property type="term" value="F:thiamine pyrophosphate binding"/>
    <property type="evidence" value="ECO:0007669"/>
    <property type="project" value="InterPro"/>
</dbReference>
<dbReference type="GO" id="GO:0000287">
    <property type="term" value="F:magnesium ion binding"/>
    <property type="evidence" value="ECO:0007669"/>
    <property type="project" value="InterPro"/>
</dbReference>
<name>A0A1B0C5T8_9MUSC</name>
<dbReference type="VEuPathDB" id="VectorBase:GPPI049931"/>
<dbReference type="PANTHER" id="PTHR43710">
    <property type="entry name" value="2-HYDROXYACYL-COA LYASE"/>
    <property type="match status" value="1"/>
</dbReference>
<keyword evidence="4" id="KW-0786">Thiamine pyrophosphate</keyword>
<dbReference type="GO" id="GO:0016829">
    <property type="term" value="F:lyase activity"/>
    <property type="evidence" value="ECO:0007669"/>
    <property type="project" value="UniProtKB-KW"/>
</dbReference>
<keyword evidence="8" id="KW-1185">Reference proteome</keyword>
<evidence type="ECO:0000256" key="4">
    <source>
        <dbReference type="ARBA" id="ARBA00023052"/>
    </source>
</evidence>
<feature type="domain" description="Thiamine pyrophosphate enzyme central" evidence="6">
    <location>
        <begin position="81"/>
        <end position="138"/>
    </location>
</feature>
<dbReference type="EMBL" id="JXJN01026230">
    <property type="status" value="NOT_ANNOTATED_CDS"/>
    <property type="molecule type" value="Genomic_DNA"/>
</dbReference>
<evidence type="ECO:0000256" key="5">
    <source>
        <dbReference type="ARBA" id="ARBA00023239"/>
    </source>
</evidence>
<reference evidence="7" key="2">
    <citation type="submission" date="2020-05" db="UniProtKB">
        <authorList>
            <consortium name="EnsemblMetazoa"/>
        </authorList>
    </citation>
    <scope>IDENTIFICATION</scope>
    <source>
        <strain evidence="7">IAEA</strain>
    </source>
</reference>
<keyword evidence="5" id="KW-0456">Lyase</keyword>
<evidence type="ECO:0000313" key="8">
    <source>
        <dbReference type="Proteomes" id="UP000092460"/>
    </source>
</evidence>
<accession>A0A1B0C5T8</accession>